<dbReference type="Pfam" id="PF13041">
    <property type="entry name" value="PPR_2"/>
    <property type="match status" value="1"/>
</dbReference>
<keyword evidence="4" id="KW-1185">Reference proteome</keyword>
<dbReference type="PROSITE" id="PS51375">
    <property type="entry name" value="PPR"/>
    <property type="match status" value="4"/>
</dbReference>
<dbReference type="Gramene" id="EFJ10106">
    <property type="protein sequence ID" value="EFJ10106"/>
    <property type="gene ID" value="SELMODRAFT_41900"/>
</dbReference>
<dbReference type="InterPro" id="IPR002885">
    <property type="entry name" value="PPR_rpt"/>
</dbReference>
<dbReference type="InterPro" id="IPR046960">
    <property type="entry name" value="PPR_At4g14850-like_plant"/>
</dbReference>
<reference evidence="3 4" key="1">
    <citation type="journal article" date="2011" name="Science">
        <title>The Selaginella genome identifies genetic changes associated with the evolution of vascular plants.</title>
        <authorList>
            <person name="Banks J.A."/>
            <person name="Nishiyama T."/>
            <person name="Hasebe M."/>
            <person name="Bowman J.L."/>
            <person name="Gribskov M."/>
            <person name="dePamphilis C."/>
            <person name="Albert V.A."/>
            <person name="Aono N."/>
            <person name="Aoyama T."/>
            <person name="Ambrose B.A."/>
            <person name="Ashton N.W."/>
            <person name="Axtell M.J."/>
            <person name="Barker E."/>
            <person name="Barker M.S."/>
            <person name="Bennetzen J.L."/>
            <person name="Bonawitz N.D."/>
            <person name="Chapple C."/>
            <person name="Cheng C."/>
            <person name="Correa L.G."/>
            <person name="Dacre M."/>
            <person name="DeBarry J."/>
            <person name="Dreyer I."/>
            <person name="Elias M."/>
            <person name="Engstrom E.M."/>
            <person name="Estelle M."/>
            <person name="Feng L."/>
            <person name="Finet C."/>
            <person name="Floyd S.K."/>
            <person name="Frommer W.B."/>
            <person name="Fujita T."/>
            <person name="Gramzow L."/>
            <person name="Gutensohn M."/>
            <person name="Harholt J."/>
            <person name="Hattori M."/>
            <person name="Heyl A."/>
            <person name="Hirai T."/>
            <person name="Hiwatashi Y."/>
            <person name="Ishikawa M."/>
            <person name="Iwata M."/>
            <person name="Karol K.G."/>
            <person name="Koehler B."/>
            <person name="Kolukisaoglu U."/>
            <person name="Kubo M."/>
            <person name="Kurata T."/>
            <person name="Lalonde S."/>
            <person name="Li K."/>
            <person name="Li Y."/>
            <person name="Litt A."/>
            <person name="Lyons E."/>
            <person name="Manning G."/>
            <person name="Maruyama T."/>
            <person name="Michael T.P."/>
            <person name="Mikami K."/>
            <person name="Miyazaki S."/>
            <person name="Morinaga S."/>
            <person name="Murata T."/>
            <person name="Mueller-Roeber B."/>
            <person name="Nelson D.R."/>
            <person name="Obara M."/>
            <person name="Oguri Y."/>
            <person name="Olmstead R.G."/>
            <person name="Onodera N."/>
            <person name="Petersen B.L."/>
            <person name="Pils B."/>
            <person name="Prigge M."/>
            <person name="Rensing S.A."/>
            <person name="Riano-Pachon D.M."/>
            <person name="Roberts A.W."/>
            <person name="Sato Y."/>
            <person name="Scheller H.V."/>
            <person name="Schulz B."/>
            <person name="Schulz C."/>
            <person name="Shakirov E.V."/>
            <person name="Shibagaki N."/>
            <person name="Shinohara N."/>
            <person name="Shippen D.E."/>
            <person name="Soerensen I."/>
            <person name="Sotooka R."/>
            <person name="Sugimoto N."/>
            <person name="Sugita M."/>
            <person name="Sumikawa N."/>
            <person name="Tanurdzic M."/>
            <person name="Theissen G."/>
            <person name="Ulvskov P."/>
            <person name="Wakazuki S."/>
            <person name="Weng J.K."/>
            <person name="Willats W.W."/>
            <person name="Wipf D."/>
            <person name="Wolf P.G."/>
            <person name="Yang L."/>
            <person name="Zimmer A.D."/>
            <person name="Zhu Q."/>
            <person name="Mitros T."/>
            <person name="Hellsten U."/>
            <person name="Loque D."/>
            <person name="Otillar R."/>
            <person name="Salamov A."/>
            <person name="Schmutz J."/>
            <person name="Shapiro H."/>
            <person name="Lindquist E."/>
            <person name="Lucas S."/>
            <person name="Rokhsar D."/>
            <person name="Grigoriev I.V."/>
        </authorList>
    </citation>
    <scope>NUCLEOTIDE SEQUENCE [LARGE SCALE GENOMIC DNA]</scope>
</reference>
<dbReference type="NCBIfam" id="TIGR00756">
    <property type="entry name" value="PPR"/>
    <property type="match status" value="3"/>
</dbReference>
<dbReference type="InterPro" id="IPR011990">
    <property type="entry name" value="TPR-like_helical_dom_sf"/>
</dbReference>
<evidence type="ECO:0000313" key="4">
    <source>
        <dbReference type="Proteomes" id="UP000001514"/>
    </source>
</evidence>
<evidence type="ECO:0000256" key="2">
    <source>
        <dbReference type="PROSITE-ProRule" id="PRU00708"/>
    </source>
</evidence>
<dbReference type="GO" id="GO:0048731">
    <property type="term" value="P:system development"/>
    <property type="evidence" value="ECO:0007669"/>
    <property type="project" value="UniProtKB-ARBA"/>
</dbReference>
<dbReference type="Pfam" id="PF01535">
    <property type="entry name" value="PPR"/>
    <property type="match status" value="7"/>
</dbReference>
<dbReference type="Proteomes" id="UP000001514">
    <property type="component" value="Unassembled WGS sequence"/>
</dbReference>
<dbReference type="AlphaFoldDB" id="D8SZL7"/>
<feature type="non-terminal residue" evidence="3">
    <location>
        <position position="423"/>
    </location>
</feature>
<dbReference type="KEGG" id="smo:SELMODRAFT_41900"/>
<feature type="repeat" description="PPR" evidence="2">
    <location>
        <begin position="327"/>
        <end position="361"/>
    </location>
</feature>
<dbReference type="GO" id="GO:0009451">
    <property type="term" value="P:RNA modification"/>
    <property type="evidence" value="ECO:0007669"/>
    <property type="project" value="InterPro"/>
</dbReference>
<gene>
    <name evidence="3" type="ORF">SELMODRAFT_41900</name>
</gene>
<proteinExistence type="predicted"/>
<accession>D8SZL7</accession>
<dbReference type="HOGENOM" id="CLU_002706_0_1_1"/>
<dbReference type="EMBL" id="GL377656">
    <property type="protein sequence ID" value="EFJ10106.1"/>
    <property type="molecule type" value="Genomic_DNA"/>
</dbReference>
<evidence type="ECO:0000256" key="1">
    <source>
        <dbReference type="ARBA" id="ARBA00022737"/>
    </source>
</evidence>
<dbReference type="Pfam" id="PF13812">
    <property type="entry name" value="PPR_3"/>
    <property type="match status" value="1"/>
</dbReference>
<dbReference type="PANTHER" id="PTHR47926">
    <property type="entry name" value="PENTATRICOPEPTIDE REPEAT-CONTAINING PROTEIN"/>
    <property type="match status" value="1"/>
</dbReference>
<keyword evidence="1" id="KW-0677">Repeat</keyword>
<feature type="repeat" description="PPR" evidence="2">
    <location>
        <begin position="27"/>
        <end position="61"/>
    </location>
</feature>
<evidence type="ECO:0008006" key="5">
    <source>
        <dbReference type="Google" id="ProtNLM"/>
    </source>
</evidence>
<feature type="repeat" description="PPR" evidence="2">
    <location>
        <begin position="226"/>
        <end position="260"/>
    </location>
</feature>
<protein>
    <recommendedName>
        <fullName evidence="5">Pentacotripeptide-repeat region of PRORP domain-containing protein</fullName>
    </recommendedName>
</protein>
<dbReference type="InParanoid" id="D8SZL7"/>
<dbReference type="FunFam" id="1.25.40.10:FF:000158">
    <property type="entry name" value="pentatricopeptide repeat-containing protein At2g33680"/>
    <property type="match status" value="1"/>
</dbReference>
<dbReference type="eggNOG" id="KOG4197">
    <property type="taxonomic scope" value="Eukaryota"/>
</dbReference>
<feature type="repeat" description="PPR" evidence="2">
    <location>
        <begin position="129"/>
        <end position="163"/>
    </location>
</feature>
<dbReference type="FunFam" id="1.25.40.10:FF:000344">
    <property type="entry name" value="Pentatricopeptide repeat-containing protein"/>
    <property type="match status" value="1"/>
</dbReference>
<dbReference type="PANTHER" id="PTHR47926:SF533">
    <property type="entry name" value="DYW DOMAIN-CONTAINING PROTEIN"/>
    <property type="match status" value="1"/>
</dbReference>
<dbReference type="Gene3D" id="1.25.40.10">
    <property type="entry name" value="Tetratricopeptide repeat domain"/>
    <property type="match status" value="4"/>
</dbReference>
<organism evidence="4">
    <name type="scientific">Selaginella moellendorffii</name>
    <name type="common">Spikemoss</name>
    <dbReference type="NCBI Taxonomy" id="88036"/>
    <lineage>
        <taxon>Eukaryota</taxon>
        <taxon>Viridiplantae</taxon>
        <taxon>Streptophyta</taxon>
        <taxon>Embryophyta</taxon>
        <taxon>Tracheophyta</taxon>
        <taxon>Lycopodiopsida</taxon>
        <taxon>Selaginellales</taxon>
        <taxon>Selaginellaceae</taxon>
        <taxon>Selaginella</taxon>
    </lineage>
</organism>
<evidence type="ECO:0000313" key="3">
    <source>
        <dbReference type="EMBL" id="EFJ10106.1"/>
    </source>
</evidence>
<name>D8SZL7_SELML</name>
<dbReference type="GO" id="GO:0003723">
    <property type="term" value="F:RNA binding"/>
    <property type="evidence" value="ECO:0007669"/>
    <property type="project" value="InterPro"/>
</dbReference>
<feature type="non-terminal residue" evidence="3">
    <location>
        <position position="1"/>
    </location>
</feature>
<sequence>NCLVEMYGKCGSLDKAWLVFSSIKTCNVYSWTIAIAAFAVNGDYSGALALFRKMDLDGVKANFVTYVNVISACSGLLDPRECKRVHSRVVEEGFDRDLVVATALVTMYGKCADFGAARMVFEKISSKNDVVSWNALIAAYAQQGLYRECVELYERMPVRANEVTFVSVVDAFAGLGDLEHSRRVHARIVEDGLENDCLKSALVDAYGKCGSPAESKQVFDSMVWRESSTWNALIAAFAQQRDSVTCVAILRQMDQDGVRSTELTFVSLLGGFSTTASLRAGRQLHSRVLAMGFYSDLMVGSALVTMYGRCGAVDQARAVFDGMEERNAVSFNSMIGAYAELGLARQALEVLWAMDQVGLAPDSVTLLSVLFSCSHAGLLGEGLANFRSMRDDRGMEVKLDHYRCLVDLFARSGWLAEAEELIE</sequence>